<reference evidence="2" key="3">
    <citation type="journal article" date="2017" name="Nature">
        <title>Genome sequence of the progenitor of the wheat D genome Aegilops tauschii.</title>
        <authorList>
            <person name="Luo M.C."/>
            <person name="Gu Y.Q."/>
            <person name="Puiu D."/>
            <person name="Wang H."/>
            <person name="Twardziok S.O."/>
            <person name="Deal K.R."/>
            <person name="Huo N."/>
            <person name="Zhu T."/>
            <person name="Wang L."/>
            <person name="Wang Y."/>
            <person name="McGuire P.E."/>
            <person name="Liu S."/>
            <person name="Long H."/>
            <person name="Ramasamy R.K."/>
            <person name="Rodriguez J.C."/>
            <person name="Van S.L."/>
            <person name="Yuan L."/>
            <person name="Wang Z."/>
            <person name="Xia Z."/>
            <person name="Xiao L."/>
            <person name="Anderson O.D."/>
            <person name="Ouyang S."/>
            <person name="Liang Y."/>
            <person name="Zimin A.V."/>
            <person name="Pertea G."/>
            <person name="Qi P."/>
            <person name="Bennetzen J.L."/>
            <person name="Dai X."/>
            <person name="Dawson M.W."/>
            <person name="Muller H.G."/>
            <person name="Kugler K."/>
            <person name="Rivarola-Duarte L."/>
            <person name="Spannagl M."/>
            <person name="Mayer K.F.X."/>
            <person name="Lu F.H."/>
            <person name="Bevan M.W."/>
            <person name="Leroy P."/>
            <person name="Li P."/>
            <person name="You F.M."/>
            <person name="Sun Q."/>
            <person name="Liu Z."/>
            <person name="Lyons E."/>
            <person name="Wicker T."/>
            <person name="Salzberg S.L."/>
            <person name="Devos K.M."/>
            <person name="Dvorak J."/>
        </authorList>
    </citation>
    <scope>NUCLEOTIDE SEQUENCE [LARGE SCALE GENOMIC DNA]</scope>
    <source>
        <strain evidence="2">cv. AL8/78</strain>
    </source>
</reference>
<keyword evidence="3" id="KW-1185">Reference proteome</keyword>
<protein>
    <submittedName>
        <fullName evidence="2">Uncharacterized protein</fullName>
    </submittedName>
</protein>
<evidence type="ECO:0000313" key="3">
    <source>
        <dbReference type="Proteomes" id="UP000015105"/>
    </source>
</evidence>
<reference evidence="3" key="1">
    <citation type="journal article" date="2014" name="Science">
        <title>Ancient hybridizations among the ancestral genomes of bread wheat.</title>
        <authorList>
            <consortium name="International Wheat Genome Sequencing Consortium,"/>
            <person name="Marcussen T."/>
            <person name="Sandve S.R."/>
            <person name="Heier L."/>
            <person name="Spannagl M."/>
            <person name="Pfeifer M."/>
            <person name="Jakobsen K.S."/>
            <person name="Wulff B.B."/>
            <person name="Steuernagel B."/>
            <person name="Mayer K.F."/>
            <person name="Olsen O.A."/>
        </authorList>
    </citation>
    <scope>NUCLEOTIDE SEQUENCE [LARGE SCALE GENOMIC DNA]</scope>
    <source>
        <strain evidence="3">cv. AL8/78</strain>
    </source>
</reference>
<dbReference type="AlphaFoldDB" id="A0A453QAV9"/>
<dbReference type="Proteomes" id="UP000015105">
    <property type="component" value="Chromosome 7D"/>
</dbReference>
<dbReference type="Gramene" id="AET7Gv20021100.7">
    <property type="protein sequence ID" value="AET7Gv20021100.7"/>
    <property type="gene ID" value="AET7Gv20021100"/>
</dbReference>
<name>A0A453QAV9_AEGTS</name>
<reference evidence="3" key="2">
    <citation type="journal article" date="2017" name="Nat. Plants">
        <title>The Aegilops tauschii genome reveals multiple impacts of transposons.</title>
        <authorList>
            <person name="Zhao G."/>
            <person name="Zou C."/>
            <person name="Li K."/>
            <person name="Wang K."/>
            <person name="Li T."/>
            <person name="Gao L."/>
            <person name="Zhang X."/>
            <person name="Wang H."/>
            <person name="Yang Z."/>
            <person name="Liu X."/>
            <person name="Jiang W."/>
            <person name="Mao L."/>
            <person name="Kong X."/>
            <person name="Jiao Y."/>
            <person name="Jia J."/>
        </authorList>
    </citation>
    <scope>NUCLEOTIDE SEQUENCE [LARGE SCALE GENOMIC DNA]</scope>
    <source>
        <strain evidence="3">cv. AL8/78</strain>
    </source>
</reference>
<dbReference type="EnsemblPlants" id="AET7Gv20021100.7">
    <property type="protein sequence ID" value="AET7Gv20021100.7"/>
    <property type="gene ID" value="AET7Gv20021100"/>
</dbReference>
<reference evidence="2" key="4">
    <citation type="submission" date="2019-03" db="UniProtKB">
        <authorList>
            <consortium name="EnsemblPlants"/>
        </authorList>
    </citation>
    <scope>IDENTIFICATION</scope>
</reference>
<feature type="compositionally biased region" description="Basic residues" evidence="1">
    <location>
        <begin position="66"/>
        <end position="75"/>
    </location>
</feature>
<accession>A0A453QAV9</accession>
<feature type="region of interest" description="Disordered" evidence="1">
    <location>
        <begin position="66"/>
        <end position="147"/>
    </location>
</feature>
<evidence type="ECO:0000313" key="2">
    <source>
        <dbReference type="EnsemblPlants" id="AET7Gv20021100.7"/>
    </source>
</evidence>
<organism evidence="2 3">
    <name type="scientific">Aegilops tauschii subsp. strangulata</name>
    <name type="common">Goatgrass</name>
    <dbReference type="NCBI Taxonomy" id="200361"/>
    <lineage>
        <taxon>Eukaryota</taxon>
        <taxon>Viridiplantae</taxon>
        <taxon>Streptophyta</taxon>
        <taxon>Embryophyta</taxon>
        <taxon>Tracheophyta</taxon>
        <taxon>Spermatophyta</taxon>
        <taxon>Magnoliopsida</taxon>
        <taxon>Liliopsida</taxon>
        <taxon>Poales</taxon>
        <taxon>Poaceae</taxon>
        <taxon>BOP clade</taxon>
        <taxon>Pooideae</taxon>
        <taxon>Triticodae</taxon>
        <taxon>Triticeae</taxon>
        <taxon>Triticinae</taxon>
        <taxon>Aegilops</taxon>
    </lineage>
</organism>
<reference evidence="2" key="5">
    <citation type="journal article" date="2021" name="G3 (Bethesda)">
        <title>Aegilops tauschii genome assembly Aet v5.0 features greater sequence contiguity and improved annotation.</title>
        <authorList>
            <person name="Wang L."/>
            <person name="Zhu T."/>
            <person name="Rodriguez J.C."/>
            <person name="Deal K.R."/>
            <person name="Dubcovsky J."/>
            <person name="McGuire P.E."/>
            <person name="Lux T."/>
            <person name="Spannagl M."/>
            <person name="Mayer K.F.X."/>
            <person name="Baldrich P."/>
            <person name="Meyers B.C."/>
            <person name="Huo N."/>
            <person name="Gu Y.Q."/>
            <person name="Zhou H."/>
            <person name="Devos K.M."/>
            <person name="Bennetzen J.L."/>
            <person name="Unver T."/>
            <person name="Budak H."/>
            <person name="Gulick P.J."/>
            <person name="Galiba G."/>
            <person name="Kalapos B."/>
            <person name="Nelson D.R."/>
            <person name="Li P."/>
            <person name="You F.M."/>
            <person name="Luo M.C."/>
            <person name="Dvorak J."/>
        </authorList>
    </citation>
    <scope>NUCLEOTIDE SEQUENCE [LARGE SCALE GENOMIC DNA]</scope>
    <source>
        <strain evidence="2">cv. AL8/78</strain>
    </source>
</reference>
<evidence type="ECO:0000256" key="1">
    <source>
        <dbReference type="SAM" id="MobiDB-lite"/>
    </source>
</evidence>
<proteinExistence type="predicted"/>
<sequence>TRCGGRRACHVIAECAVVRRVQTPPEKSPSKITEKSCRPAAVRAHRVVELISVRSIHRAAAHPHLITHRFLPHPHSRSDPAPPPPCPADTDQSSGQRHSLPLPAPPSPPSAAMGSSHRHLMRLLDDPFFPFPPPPPTSSLSSSCPFL</sequence>
<feature type="compositionally biased region" description="Low complexity" evidence="1">
    <location>
        <begin position="138"/>
        <end position="147"/>
    </location>
</feature>